<accession>A0A1J8PUV6</accession>
<proteinExistence type="predicted"/>
<organism evidence="1 2">
    <name type="scientific">Rhizopogon vesiculosus</name>
    <dbReference type="NCBI Taxonomy" id="180088"/>
    <lineage>
        <taxon>Eukaryota</taxon>
        <taxon>Fungi</taxon>
        <taxon>Dikarya</taxon>
        <taxon>Basidiomycota</taxon>
        <taxon>Agaricomycotina</taxon>
        <taxon>Agaricomycetes</taxon>
        <taxon>Agaricomycetidae</taxon>
        <taxon>Boletales</taxon>
        <taxon>Suillineae</taxon>
        <taxon>Rhizopogonaceae</taxon>
        <taxon>Rhizopogon</taxon>
    </lineage>
</organism>
<keyword evidence="2" id="KW-1185">Reference proteome</keyword>
<sequence length="121" mass="13688">MSRSIILEAVGSNILIVSSAYHSLVVSMVFPSFNGSQSLATLSGLMALEYAWNIRFEVQVVWWRFWKSVEVKISVVARYVGLVGQTFNVWFASRMASEIPSHPGTPDPARYASFFWCYILE</sequence>
<dbReference type="EMBL" id="LVVM01004744">
    <property type="protein sequence ID" value="OJA12263.1"/>
    <property type="molecule type" value="Genomic_DNA"/>
</dbReference>
<name>A0A1J8PUV6_9AGAM</name>
<reference evidence="1 2" key="1">
    <citation type="submission" date="2016-03" db="EMBL/GenBank/DDBJ databases">
        <title>Comparative genomics of the ectomycorrhizal sister species Rhizopogon vinicolor and Rhizopogon vesiculosus (Basidiomycota: Boletales) reveals a divergence of the mating type B locus.</title>
        <authorList>
            <person name="Mujic A.B."/>
            <person name="Kuo A."/>
            <person name="Tritt A."/>
            <person name="Lipzen A."/>
            <person name="Chen C."/>
            <person name="Johnson J."/>
            <person name="Sharma A."/>
            <person name="Barry K."/>
            <person name="Grigoriev I.V."/>
            <person name="Spatafora J.W."/>
        </authorList>
    </citation>
    <scope>NUCLEOTIDE SEQUENCE [LARGE SCALE GENOMIC DNA]</scope>
    <source>
        <strain evidence="1 2">AM-OR11-056</strain>
    </source>
</reference>
<gene>
    <name evidence="1" type="ORF">AZE42_13177</name>
</gene>
<evidence type="ECO:0000313" key="2">
    <source>
        <dbReference type="Proteomes" id="UP000183567"/>
    </source>
</evidence>
<dbReference type="Proteomes" id="UP000183567">
    <property type="component" value="Unassembled WGS sequence"/>
</dbReference>
<protein>
    <submittedName>
        <fullName evidence="1">Uncharacterized protein</fullName>
    </submittedName>
</protein>
<dbReference type="AlphaFoldDB" id="A0A1J8PUV6"/>
<dbReference type="OrthoDB" id="2637653at2759"/>
<evidence type="ECO:0000313" key="1">
    <source>
        <dbReference type="EMBL" id="OJA12263.1"/>
    </source>
</evidence>
<comment type="caution">
    <text evidence="1">The sequence shown here is derived from an EMBL/GenBank/DDBJ whole genome shotgun (WGS) entry which is preliminary data.</text>
</comment>